<dbReference type="InterPro" id="IPR029058">
    <property type="entry name" value="AB_hydrolase_fold"/>
</dbReference>
<feature type="domain" description="Phospholipase/carboxylesterase/thioesterase" evidence="2">
    <location>
        <begin position="101"/>
        <end position="186"/>
    </location>
</feature>
<organism evidence="3 4">
    <name type="scientific">Corynebacterium occultum</name>
    <dbReference type="NCBI Taxonomy" id="2675219"/>
    <lineage>
        <taxon>Bacteria</taxon>
        <taxon>Bacillati</taxon>
        <taxon>Actinomycetota</taxon>
        <taxon>Actinomycetes</taxon>
        <taxon>Mycobacteriales</taxon>
        <taxon>Corynebacteriaceae</taxon>
        <taxon>Corynebacterium</taxon>
    </lineage>
</organism>
<name>A0A6B8W402_9CORY</name>
<evidence type="ECO:0000256" key="1">
    <source>
        <dbReference type="ARBA" id="ARBA00022729"/>
    </source>
</evidence>
<protein>
    <submittedName>
        <fullName evidence="3">Alpha/beta hydrolase family protein</fullName>
    </submittedName>
</protein>
<dbReference type="PANTHER" id="PTHR43037">
    <property type="entry name" value="UNNAMED PRODUCT-RELATED"/>
    <property type="match status" value="1"/>
</dbReference>
<dbReference type="GO" id="GO:0016787">
    <property type="term" value="F:hydrolase activity"/>
    <property type="evidence" value="ECO:0007669"/>
    <property type="project" value="UniProtKB-KW"/>
</dbReference>
<dbReference type="RefSeq" id="WP_156231705.1">
    <property type="nucleotide sequence ID" value="NZ_CP046455.1"/>
</dbReference>
<evidence type="ECO:0000313" key="4">
    <source>
        <dbReference type="Proteomes" id="UP000424462"/>
    </source>
</evidence>
<evidence type="ECO:0000313" key="3">
    <source>
        <dbReference type="EMBL" id="QGU08274.1"/>
    </source>
</evidence>
<dbReference type="Gene3D" id="3.40.50.1820">
    <property type="entry name" value="alpha/beta hydrolase"/>
    <property type="match status" value="1"/>
</dbReference>
<dbReference type="Pfam" id="PF02230">
    <property type="entry name" value="Abhydrolase_2"/>
    <property type="match status" value="1"/>
</dbReference>
<dbReference type="SUPFAM" id="SSF53474">
    <property type="entry name" value="alpha/beta-Hydrolases"/>
    <property type="match status" value="1"/>
</dbReference>
<evidence type="ECO:0000259" key="2">
    <source>
        <dbReference type="Pfam" id="PF02230"/>
    </source>
</evidence>
<dbReference type="Proteomes" id="UP000424462">
    <property type="component" value="Chromosome"/>
</dbReference>
<keyword evidence="4" id="KW-1185">Reference proteome</keyword>
<accession>A0A6B8W402</accession>
<reference evidence="3 4" key="1">
    <citation type="submission" date="2019-11" db="EMBL/GenBank/DDBJ databases">
        <title>Complete genome sequence of Corynebacterium kalinowskii 1959, a novel Corynebacterium species isolated from soil of a small paddock in Vilsendorf, Germany.</title>
        <authorList>
            <person name="Schaffert L."/>
            <person name="Ruwe M."/>
            <person name="Milse J."/>
            <person name="Hanuschka K."/>
            <person name="Ortseifen V."/>
            <person name="Droste J."/>
            <person name="Brandt D."/>
            <person name="Schlueter L."/>
            <person name="Kutter Y."/>
            <person name="Vinke S."/>
            <person name="Viehoefer P."/>
            <person name="Jacob L."/>
            <person name="Luebke N.-C."/>
            <person name="Schulte-Berndt E."/>
            <person name="Hain C."/>
            <person name="Linder M."/>
            <person name="Schmidt P."/>
            <person name="Wollenschlaeger L."/>
            <person name="Luttermann T."/>
            <person name="Thieme E."/>
            <person name="Hassa J."/>
            <person name="Haak M."/>
            <person name="Wittchen M."/>
            <person name="Mentz A."/>
            <person name="Persicke M."/>
            <person name="Busche T."/>
            <person name="Ruckert C."/>
        </authorList>
    </citation>
    <scope>NUCLEOTIDE SEQUENCE [LARGE SCALE GENOMIC DNA]</scope>
    <source>
        <strain evidence="3 4">2039</strain>
    </source>
</reference>
<sequence>MSTYRVAKQTLHHQGRERSFQIVAPTELSPGAPVLLYFHGSRQSANVSRSFTAHTFDDLAERSGALIVYPEGVERHFNDAREGLTESARTLGIDDVGFTRALIDHLSHTYRIDTSRVFAAGYSNGGQMVIRLLHDAPELLAGAATLAAPVPVGDNLLDSSLAAPVVPRKVLIMHGTGDPIVPYQGGPAGTPATGIRGYVRSAPASAEYFATRNGITAPPTRSVPAPGIAVDTWAAPGREPVQLWTLAGVGHVVPAPKSLPATLGATTGQLIAADVIAEFFGLRSRG</sequence>
<keyword evidence="3" id="KW-0378">Hydrolase</keyword>
<dbReference type="PANTHER" id="PTHR43037:SF1">
    <property type="entry name" value="BLL1128 PROTEIN"/>
    <property type="match status" value="1"/>
</dbReference>
<dbReference type="AlphaFoldDB" id="A0A6B8W402"/>
<keyword evidence="1" id="KW-0732">Signal</keyword>
<gene>
    <name evidence="3" type="ORF">COCCU_11870</name>
</gene>
<proteinExistence type="predicted"/>
<dbReference type="InterPro" id="IPR003140">
    <property type="entry name" value="PLipase/COase/thioEstase"/>
</dbReference>
<dbReference type="KEGG" id="cok:COCCU_11870"/>
<dbReference type="InterPro" id="IPR050955">
    <property type="entry name" value="Plant_Biomass_Hydrol_Est"/>
</dbReference>
<dbReference type="EMBL" id="CP046455">
    <property type="protein sequence ID" value="QGU08274.1"/>
    <property type="molecule type" value="Genomic_DNA"/>
</dbReference>